<feature type="transmembrane region" description="Helical" evidence="10">
    <location>
        <begin position="606"/>
        <end position="625"/>
    </location>
</feature>
<proteinExistence type="inferred from homology"/>
<evidence type="ECO:0000256" key="4">
    <source>
        <dbReference type="ARBA" id="ARBA00022692"/>
    </source>
</evidence>
<feature type="region of interest" description="Disordered" evidence="11">
    <location>
        <begin position="14"/>
        <end position="36"/>
    </location>
</feature>
<feature type="compositionally biased region" description="Polar residues" evidence="11">
    <location>
        <begin position="135"/>
        <end position="145"/>
    </location>
</feature>
<evidence type="ECO:0000256" key="5">
    <source>
        <dbReference type="ARBA" id="ARBA00022824"/>
    </source>
</evidence>
<protein>
    <recommendedName>
        <fullName evidence="8 10">Man(5)GlcNAc(2)-PP-dolichol translocation protein RFT1</fullName>
    </recommendedName>
</protein>
<evidence type="ECO:0000313" key="13">
    <source>
        <dbReference type="Proteomes" id="UP000192927"/>
    </source>
</evidence>
<dbReference type="GO" id="GO:0005789">
    <property type="term" value="C:endoplasmic reticulum membrane"/>
    <property type="evidence" value="ECO:0007669"/>
    <property type="project" value="UniProtKB-SubCell"/>
</dbReference>
<keyword evidence="13" id="KW-1185">Reference proteome</keyword>
<keyword evidence="7 10" id="KW-0472">Membrane</keyword>
<feature type="transmembrane region" description="Helical" evidence="10">
    <location>
        <begin position="373"/>
        <end position="393"/>
    </location>
</feature>
<dbReference type="EMBL" id="FWEW01003525">
    <property type="protein sequence ID" value="SLM39556.1"/>
    <property type="molecule type" value="Genomic_DNA"/>
</dbReference>
<evidence type="ECO:0000256" key="3">
    <source>
        <dbReference type="ARBA" id="ARBA00010288"/>
    </source>
</evidence>
<feature type="region of interest" description="Disordered" evidence="11">
    <location>
        <begin position="500"/>
        <end position="520"/>
    </location>
</feature>
<dbReference type="Pfam" id="PF04506">
    <property type="entry name" value="Rft-1"/>
    <property type="match status" value="1"/>
</dbReference>
<dbReference type="GO" id="GO:0034203">
    <property type="term" value="P:glycolipid translocation"/>
    <property type="evidence" value="ECO:0007669"/>
    <property type="project" value="TreeGrafter"/>
</dbReference>
<keyword evidence="6 10" id="KW-1133">Transmembrane helix</keyword>
<evidence type="ECO:0000313" key="12">
    <source>
        <dbReference type="EMBL" id="SLM39556.1"/>
    </source>
</evidence>
<evidence type="ECO:0000256" key="2">
    <source>
        <dbReference type="ARBA" id="ARBA00004922"/>
    </source>
</evidence>
<keyword evidence="5 10" id="KW-0256">Endoplasmic reticulum</keyword>
<comment type="pathway">
    <text evidence="2">Protein modification; protein glycosylation.</text>
</comment>
<sequence length="673" mass="72602">MEKAHGWTYFRNKQNKKGGTITPAANKTSSGIGGESPQATQFGALYYDAARRRQFAGPHGLVSGEKAQLAQLLHSDALLSDATDLDSDDAGVVYHPAVFRSLISAKRAQLLDSNANFSDAADIDSDDDFDESDEQNPSSMATDFSWNEMYSPPSGTRQEGDSVIDGDFKKPSYDSEDDSVVSIGSRALTFFVNQVLLRYLSPELLGISTQLELYTISVLYFARESLRVALQRQRSDAVPADVNVDHVASGKNEGEASGRVARSYATTREAQEVVNLSYIAIALGVPLAYGLGQLYLRNAEPIVLAAPYFHESLYIYTLATLIELSAEPCFAVASQQMLYGTRASAEASATFTRCILTCSAAIWASRNQRDIGVLPFAIGQISYASVLCLIYYTKIWPISSRNRFSMLLKPISTSNPNQYILTLFSRPLISLTSTLSAQSGLKHLLTQGDSLLLATLTPLTSQGTYALASNYGGLLARMLFQPIEESSRGLFGRLLSPIDPSSSTTTTTNPSSTHPNPNPSPLTSAHTYLLTLLRLYSLLTLLILPLGPPLAPPLLRLLLGPRWTSPATASVLAAYCHYIPLLAVNGILEAFVVAVASPPELRRQSLWMLAFSAGFAGAAWLLLGVVGMGAKGMVVVNAVNLGMRIWWSAGFAILGAKVLIAMLPDATAAEGRE</sequence>
<feature type="transmembrane region" description="Helical" evidence="10">
    <location>
        <begin position="567"/>
        <end position="594"/>
    </location>
</feature>
<feature type="transmembrane region" description="Helical" evidence="10">
    <location>
        <begin position="645"/>
        <end position="663"/>
    </location>
</feature>
<feature type="transmembrane region" description="Helical" evidence="10">
    <location>
        <begin position="528"/>
        <end position="547"/>
    </location>
</feature>
<feature type="compositionally biased region" description="Acidic residues" evidence="11">
    <location>
        <begin position="121"/>
        <end position="134"/>
    </location>
</feature>
<evidence type="ECO:0000256" key="8">
    <source>
        <dbReference type="ARBA" id="ARBA00044793"/>
    </source>
</evidence>
<dbReference type="GO" id="GO:0006488">
    <property type="term" value="P:dolichol-linked oligosaccharide biosynthetic process"/>
    <property type="evidence" value="ECO:0007669"/>
    <property type="project" value="InterPro"/>
</dbReference>
<accession>A0A1W5D8V8</accession>
<evidence type="ECO:0000256" key="7">
    <source>
        <dbReference type="ARBA" id="ARBA00023136"/>
    </source>
</evidence>
<comment type="caution">
    <text evidence="10">Lacks conserved residue(s) required for the propagation of feature annotation.</text>
</comment>
<evidence type="ECO:0000256" key="6">
    <source>
        <dbReference type="ARBA" id="ARBA00022989"/>
    </source>
</evidence>
<evidence type="ECO:0000256" key="9">
    <source>
        <dbReference type="ARBA" id="ARBA00045912"/>
    </source>
</evidence>
<comment type="function">
    <text evidence="9 10">Intramembrane glycolipid transporter that operates in the biosynthetic pathway of dolichol-linked oligosaccharides, the glycan precursors employed in protein asparagine (N)-glycosylation. The sequential addition of sugars to dolichol pyrophosphate produces dolichol-linked oligosaccharides containing fourteen sugars, including two GlcNAcs, nine mannoses and three glucoses. Once assembled, the oligosaccharide is transferred from the lipid to nascent proteins by oligosaccharyltransferases. The assembly of dolichol-linked oligosaccharides begins on the cytosolic side of the endoplasmic reticulum membrane and finishes in its lumen. RFT1 could mediate the translocation of the cytosolically oriented intermediate DolPP-GlcNAc2Man5, produced by ALG11, into the ER lumen where dolichol-linked oligosaccharides assembly continues. However, the intramembrane lipid transporter activity could not be confirmed in vitro.</text>
</comment>
<name>A0A1W5D8V8_9LECA</name>
<dbReference type="AlphaFoldDB" id="A0A1W5D8V8"/>
<dbReference type="PANTHER" id="PTHR13117:SF5">
    <property type="entry name" value="PROTEIN RFT1 HOMOLOG"/>
    <property type="match status" value="1"/>
</dbReference>
<dbReference type="Proteomes" id="UP000192927">
    <property type="component" value="Unassembled WGS sequence"/>
</dbReference>
<evidence type="ECO:0000256" key="11">
    <source>
        <dbReference type="SAM" id="MobiDB-lite"/>
    </source>
</evidence>
<dbReference type="InterPro" id="IPR007594">
    <property type="entry name" value="RFT1"/>
</dbReference>
<comment type="subcellular location">
    <subcellularLocation>
        <location evidence="1 10">Endoplasmic reticulum membrane</location>
        <topology evidence="1 10">Multi-pass membrane protein</topology>
    </subcellularLocation>
</comment>
<evidence type="ECO:0000256" key="10">
    <source>
        <dbReference type="RuleBase" id="RU365067"/>
    </source>
</evidence>
<reference evidence="13" key="1">
    <citation type="submission" date="2017-03" db="EMBL/GenBank/DDBJ databases">
        <authorList>
            <person name="Sharma R."/>
            <person name="Thines M."/>
        </authorList>
    </citation>
    <scope>NUCLEOTIDE SEQUENCE [LARGE SCALE GENOMIC DNA]</scope>
</reference>
<evidence type="ECO:0000256" key="1">
    <source>
        <dbReference type="ARBA" id="ARBA00004477"/>
    </source>
</evidence>
<comment type="similarity">
    <text evidence="3 10">Belongs to the RFT1 family.</text>
</comment>
<keyword evidence="10" id="KW-0813">Transport</keyword>
<feature type="region of interest" description="Disordered" evidence="11">
    <location>
        <begin position="121"/>
        <end position="170"/>
    </location>
</feature>
<organism evidence="12 13">
    <name type="scientific">Lasallia pustulata</name>
    <dbReference type="NCBI Taxonomy" id="136370"/>
    <lineage>
        <taxon>Eukaryota</taxon>
        <taxon>Fungi</taxon>
        <taxon>Dikarya</taxon>
        <taxon>Ascomycota</taxon>
        <taxon>Pezizomycotina</taxon>
        <taxon>Lecanoromycetes</taxon>
        <taxon>OSLEUM clade</taxon>
        <taxon>Umbilicariomycetidae</taxon>
        <taxon>Umbilicariales</taxon>
        <taxon>Umbilicariaceae</taxon>
        <taxon>Lasallia</taxon>
    </lineage>
</organism>
<keyword evidence="4 10" id="KW-0812">Transmembrane</keyword>
<dbReference type="PANTHER" id="PTHR13117">
    <property type="entry name" value="ENDOPLASMIC RETICULUM MULTISPAN TRANSMEMBRANE PROTEIN-RELATED"/>
    <property type="match status" value="1"/>
</dbReference>